<evidence type="ECO:0000313" key="2">
    <source>
        <dbReference type="EMBL" id="MCH79684.1"/>
    </source>
</evidence>
<dbReference type="PANTHER" id="PTHR47723:SF19">
    <property type="entry name" value="POLYNUCLEOTIDYL TRANSFERASE, RIBONUCLEASE H-LIKE SUPERFAMILY PROTEIN"/>
    <property type="match status" value="1"/>
</dbReference>
<dbReference type="Proteomes" id="UP000265520">
    <property type="component" value="Unassembled WGS sequence"/>
</dbReference>
<dbReference type="InterPro" id="IPR036397">
    <property type="entry name" value="RNaseH_sf"/>
</dbReference>
<sequence>MFVDIHDLEMRVRDVYIDGNWQFNSLYTNLPQAIKAKLNSSTISLNPYVNDCYTWKGNLNGIYTARDGYYWLNRNSFSANATSVVSWSWLWHLPAPEKLKFFLWTMLHNSLPTREMLSHRGIINDNLCPRCNIHAETTLHCLRDCNFVKTIWNSIGFSDQDFFQGDDSYNCNIIHHETPTSKLVKWNALGGTGMILNVDGSSSNPGISGFGGLIHNADGAWVHGFFGNLGVTNILHAELMAIYKGLLLAWELNIKDLWCYSDSEMAIKLITEPVDV</sequence>
<dbReference type="PROSITE" id="PS50879">
    <property type="entry name" value="RNASE_H_1"/>
    <property type="match status" value="1"/>
</dbReference>
<dbReference type="GO" id="GO:0003676">
    <property type="term" value="F:nucleic acid binding"/>
    <property type="evidence" value="ECO:0007669"/>
    <property type="project" value="InterPro"/>
</dbReference>
<comment type="caution">
    <text evidence="2">The sequence shown here is derived from an EMBL/GenBank/DDBJ whole genome shotgun (WGS) entry which is preliminary data.</text>
</comment>
<dbReference type="Pfam" id="PF13456">
    <property type="entry name" value="RVT_3"/>
    <property type="match status" value="1"/>
</dbReference>
<dbReference type="InterPro" id="IPR012337">
    <property type="entry name" value="RNaseH-like_sf"/>
</dbReference>
<keyword evidence="3" id="KW-1185">Reference proteome</keyword>
<reference evidence="2 3" key="1">
    <citation type="journal article" date="2018" name="Front. Plant Sci.">
        <title>Red Clover (Trifolium pratense) and Zigzag Clover (T. medium) - A Picture of Genomic Similarities and Differences.</title>
        <authorList>
            <person name="Dluhosova J."/>
            <person name="Istvanek J."/>
            <person name="Nedelnik J."/>
            <person name="Repkova J."/>
        </authorList>
    </citation>
    <scope>NUCLEOTIDE SEQUENCE [LARGE SCALE GENOMIC DNA]</scope>
    <source>
        <strain evidence="3">cv. 10/8</strain>
        <tissue evidence="2">Leaf</tissue>
    </source>
</reference>
<dbReference type="PANTHER" id="PTHR47723">
    <property type="entry name" value="OS05G0353850 PROTEIN"/>
    <property type="match status" value="1"/>
</dbReference>
<organism evidence="2 3">
    <name type="scientific">Trifolium medium</name>
    <dbReference type="NCBI Taxonomy" id="97028"/>
    <lineage>
        <taxon>Eukaryota</taxon>
        <taxon>Viridiplantae</taxon>
        <taxon>Streptophyta</taxon>
        <taxon>Embryophyta</taxon>
        <taxon>Tracheophyta</taxon>
        <taxon>Spermatophyta</taxon>
        <taxon>Magnoliopsida</taxon>
        <taxon>eudicotyledons</taxon>
        <taxon>Gunneridae</taxon>
        <taxon>Pentapetalae</taxon>
        <taxon>rosids</taxon>
        <taxon>fabids</taxon>
        <taxon>Fabales</taxon>
        <taxon>Fabaceae</taxon>
        <taxon>Papilionoideae</taxon>
        <taxon>50 kb inversion clade</taxon>
        <taxon>NPAAA clade</taxon>
        <taxon>Hologalegina</taxon>
        <taxon>IRL clade</taxon>
        <taxon>Trifolieae</taxon>
        <taxon>Trifolium</taxon>
    </lineage>
</organism>
<gene>
    <name evidence="2" type="ORF">A2U01_0000438</name>
</gene>
<dbReference type="SUPFAM" id="SSF53098">
    <property type="entry name" value="Ribonuclease H-like"/>
    <property type="match status" value="1"/>
</dbReference>
<name>A0A392LZE2_9FABA</name>
<dbReference type="InterPro" id="IPR053151">
    <property type="entry name" value="RNase_H-like"/>
</dbReference>
<feature type="domain" description="RNase H type-1" evidence="1">
    <location>
        <begin position="190"/>
        <end position="276"/>
    </location>
</feature>
<keyword evidence="2" id="KW-0808">Transferase</keyword>
<dbReference type="CDD" id="cd06222">
    <property type="entry name" value="RNase_H_like"/>
    <property type="match status" value="1"/>
</dbReference>
<dbReference type="EMBL" id="LXQA010000285">
    <property type="protein sequence ID" value="MCH79684.1"/>
    <property type="molecule type" value="Genomic_DNA"/>
</dbReference>
<dbReference type="Gene3D" id="3.30.420.10">
    <property type="entry name" value="Ribonuclease H-like superfamily/Ribonuclease H"/>
    <property type="match status" value="1"/>
</dbReference>
<accession>A0A392LZE2</accession>
<dbReference type="InterPro" id="IPR026960">
    <property type="entry name" value="RVT-Znf"/>
</dbReference>
<keyword evidence="2" id="KW-0548">Nucleotidyltransferase</keyword>
<protein>
    <submittedName>
        <fullName evidence="2">RNA-directed DNA polymerase (Reverse transcriptase)</fullName>
    </submittedName>
</protein>
<dbReference type="Pfam" id="PF13966">
    <property type="entry name" value="zf-RVT"/>
    <property type="match status" value="1"/>
</dbReference>
<dbReference type="GO" id="GO:0003964">
    <property type="term" value="F:RNA-directed DNA polymerase activity"/>
    <property type="evidence" value="ECO:0007669"/>
    <property type="project" value="UniProtKB-KW"/>
</dbReference>
<proteinExistence type="predicted"/>
<dbReference type="InterPro" id="IPR044730">
    <property type="entry name" value="RNase_H-like_dom_plant"/>
</dbReference>
<dbReference type="AlphaFoldDB" id="A0A392LZE2"/>
<evidence type="ECO:0000313" key="3">
    <source>
        <dbReference type="Proteomes" id="UP000265520"/>
    </source>
</evidence>
<keyword evidence="2" id="KW-0695">RNA-directed DNA polymerase</keyword>
<dbReference type="GO" id="GO:0004523">
    <property type="term" value="F:RNA-DNA hybrid ribonuclease activity"/>
    <property type="evidence" value="ECO:0007669"/>
    <property type="project" value="InterPro"/>
</dbReference>
<dbReference type="InterPro" id="IPR002156">
    <property type="entry name" value="RNaseH_domain"/>
</dbReference>
<evidence type="ECO:0000259" key="1">
    <source>
        <dbReference type="PROSITE" id="PS50879"/>
    </source>
</evidence>